<proteinExistence type="predicted"/>
<dbReference type="EMBL" id="NIBT01000008">
    <property type="protein sequence ID" value="PHM24695.1"/>
    <property type="molecule type" value="Genomic_DNA"/>
</dbReference>
<gene>
    <name evidence="2" type="ORF">BDE27_1550</name>
    <name evidence="1" type="ORF">Xehl_01945</name>
</gene>
<evidence type="ECO:0000313" key="4">
    <source>
        <dbReference type="Proteomes" id="UP000283568"/>
    </source>
</evidence>
<reference evidence="2 4" key="2">
    <citation type="submission" date="2018-09" db="EMBL/GenBank/DDBJ databases">
        <title>Genomic Encyclopedia of Archaeal and Bacterial Type Strains, Phase II (KMG-II): from individual species to whole genera.</title>
        <authorList>
            <person name="Goeker M."/>
        </authorList>
    </citation>
    <scope>NUCLEOTIDE SEQUENCE [LARGE SCALE GENOMIC DNA]</scope>
    <source>
        <strain evidence="2 4">DSM 16337</strain>
    </source>
</reference>
<dbReference type="Proteomes" id="UP000283568">
    <property type="component" value="Unassembled WGS sequence"/>
</dbReference>
<organism evidence="1 3">
    <name type="scientific">Xenorhabdus ehlersii</name>
    <dbReference type="NCBI Taxonomy" id="290111"/>
    <lineage>
        <taxon>Bacteria</taxon>
        <taxon>Pseudomonadati</taxon>
        <taxon>Pseudomonadota</taxon>
        <taxon>Gammaproteobacteria</taxon>
        <taxon>Enterobacterales</taxon>
        <taxon>Morganellaceae</taxon>
        <taxon>Xenorhabdus</taxon>
    </lineage>
</organism>
<dbReference type="RefSeq" id="WP_099132257.1">
    <property type="nucleotide sequence ID" value="NZ_CAWNOJ010000097.1"/>
</dbReference>
<name>A0A2D0IS25_9GAMM</name>
<protein>
    <submittedName>
        <fullName evidence="1">Uncharacterized protein</fullName>
    </submittedName>
</protein>
<comment type="caution">
    <text evidence="1">The sequence shown here is derived from an EMBL/GenBank/DDBJ whole genome shotgun (WGS) entry which is preliminary data.</text>
</comment>
<keyword evidence="4" id="KW-1185">Reference proteome</keyword>
<dbReference type="EMBL" id="RAQI01000002">
    <property type="protein sequence ID" value="RKE91333.1"/>
    <property type="molecule type" value="Genomic_DNA"/>
</dbReference>
<evidence type="ECO:0000313" key="3">
    <source>
        <dbReference type="Proteomes" id="UP000225605"/>
    </source>
</evidence>
<reference evidence="1 3" key="1">
    <citation type="journal article" date="2017" name="Nat. Microbiol.">
        <title>Natural product diversity associated with the nematode symbionts Photorhabdus and Xenorhabdus.</title>
        <authorList>
            <person name="Tobias N.J."/>
            <person name="Wolff H."/>
            <person name="Djahanschiri B."/>
            <person name="Grundmann F."/>
            <person name="Kronenwerth M."/>
            <person name="Shi Y.M."/>
            <person name="Simonyi S."/>
            <person name="Grun P."/>
            <person name="Shapiro-Ilan D."/>
            <person name="Pidot S.J."/>
            <person name="Stinear T.P."/>
            <person name="Ebersberger I."/>
            <person name="Bode H.B."/>
        </authorList>
    </citation>
    <scope>NUCLEOTIDE SEQUENCE [LARGE SCALE GENOMIC DNA]</scope>
    <source>
        <strain evidence="1 3">DSM 16337</strain>
    </source>
</reference>
<sequence length="192" mass="21518">MKLLFSTVLTILSLIIQPALAWQDYNISFMSQKSSKSLNVPLKPIADNVYYFSRINDSCIAKPGPLNFKLGQSSKLDIPVQDINSSTTCVGRQKKIIWAVSTKNDPASLDLNACLLQWSVTLYWTIPVAPQWHTAVTSTCKDFIINATCPDQNCYNYCPDLNNCSMGNTQHVGGFETDRINIVFEEKENTKL</sequence>
<dbReference type="OrthoDB" id="6445570at2"/>
<dbReference type="AlphaFoldDB" id="A0A2D0IS25"/>
<evidence type="ECO:0000313" key="2">
    <source>
        <dbReference type="EMBL" id="RKE91333.1"/>
    </source>
</evidence>
<dbReference type="Proteomes" id="UP000225605">
    <property type="component" value="Unassembled WGS sequence"/>
</dbReference>
<evidence type="ECO:0000313" key="1">
    <source>
        <dbReference type="EMBL" id="PHM24695.1"/>
    </source>
</evidence>
<accession>A0A2D0IS25</accession>